<feature type="repeat" description="ANK" evidence="4">
    <location>
        <begin position="761"/>
        <end position="793"/>
    </location>
</feature>
<evidence type="ECO:0000256" key="5">
    <source>
        <dbReference type="SAM" id="MobiDB-lite"/>
    </source>
</evidence>
<dbReference type="InterPro" id="IPR036812">
    <property type="entry name" value="NAD(P)_OxRdtase_dom_sf"/>
</dbReference>
<keyword evidence="2" id="KW-0560">Oxidoreductase</keyword>
<keyword evidence="3 4" id="KW-0040">ANK repeat</keyword>
<keyword evidence="1" id="KW-0677">Repeat</keyword>
<feature type="repeat" description="ANK" evidence="4">
    <location>
        <begin position="860"/>
        <end position="892"/>
    </location>
</feature>
<proteinExistence type="predicted"/>
<dbReference type="SMART" id="SM00248">
    <property type="entry name" value="ANK"/>
    <property type="match status" value="11"/>
</dbReference>
<dbReference type="InterPro" id="IPR020471">
    <property type="entry name" value="AKR"/>
</dbReference>
<evidence type="ECO:0000256" key="1">
    <source>
        <dbReference type="ARBA" id="ARBA00022737"/>
    </source>
</evidence>
<feature type="domain" description="GPI inositol-deacylase winged helix" evidence="7">
    <location>
        <begin position="433"/>
        <end position="513"/>
    </location>
</feature>
<feature type="domain" description="DUF7069" evidence="8">
    <location>
        <begin position="340"/>
        <end position="392"/>
    </location>
</feature>
<keyword evidence="10" id="KW-1185">Reference proteome</keyword>
<dbReference type="GeneID" id="34580260"/>
<dbReference type="Pfam" id="PF12796">
    <property type="entry name" value="Ank_2"/>
    <property type="match status" value="3"/>
</dbReference>
<dbReference type="OrthoDB" id="48988at2759"/>
<feature type="repeat" description="ANK" evidence="4">
    <location>
        <begin position="679"/>
        <end position="711"/>
    </location>
</feature>
<evidence type="ECO:0000256" key="3">
    <source>
        <dbReference type="ARBA" id="ARBA00023043"/>
    </source>
</evidence>
<dbReference type="AlphaFoldDB" id="A0A1F5L8D3"/>
<dbReference type="PROSITE" id="PS50088">
    <property type="entry name" value="ANK_REPEAT"/>
    <property type="match status" value="6"/>
</dbReference>
<comment type="caution">
    <text evidence="9">The sequence shown here is derived from an EMBL/GenBank/DDBJ whole genome shotgun (WGS) entry which is preliminary data.</text>
</comment>
<feature type="repeat" description="ANK" evidence="4">
    <location>
        <begin position="924"/>
        <end position="956"/>
    </location>
</feature>
<dbReference type="InterPro" id="IPR002110">
    <property type="entry name" value="Ankyrin_rpt"/>
</dbReference>
<dbReference type="PANTHER" id="PTHR24198:SF165">
    <property type="entry name" value="ANKYRIN REPEAT-CONTAINING PROTEIN-RELATED"/>
    <property type="match status" value="1"/>
</dbReference>
<dbReference type="SUPFAM" id="SSF51430">
    <property type="entry name" value="NAD(P)-linked oxidoreductase"/>
    <property type="match status" value="1"/>
</dbReference>
<dbReference type="Pfam" id="PF23239">
    <property type="entry name" value="DUF7069"/>
    <property type="match status" value="1"/>
</dbReference>
<sequence length="1093" mass="120247">MAPVNLIWGGGSIMDEESYPTLESINAALDILEANGVKTIDTARIYMNSEELLGQVNASSRFAIDTKHPGGFAPEANSQELIGSIANQSLNYLQTDQVDVYYIHAPDRRFPLEELLAGVNALYKAGKFKRFGLSNYLATEVDEVVRVCREKGYVLPSVYQGNYSAVARRAETELLPTLRKHNISFNAYSPIAGGFLTKDVEVLVSGGEGRWDPKTSIGGIYHTLYNKKNMLEGLKLWGKISKESGIPKVELAYRWVAHNSALSRESGDGVIFGTRTIEQLIQTLAAFAKGPLDSAIAAQIEQVWKIVEDDAPLDNFNGYLSHKAIPIYPLQGENENDQIRREIDLVVRIRVQELARTSKLSRHIQQRLEQQLLQMEHRTYLWLYLAIIDMRDTFRDSLRPAEEFIRLIPPTVSAAYEKILAAVPPQQTDTVGKILKIIVGARRPLSIEEMAMALGVAVSPNCQLARDAGLDPMGLDSKIRRLCGLFVFIQNSRICLIHQTAKEFLIKNDIASNVHSIYSFHLKDAHNQLSQICLRYLLMKDLEDDEFASKFDVQNLLSYSAEHWAYHIRNTSPFKDEEVNKMLDCLYDTSIKRFIFWFPMFWKSVMHRHEKPNLDAIHLAAFNGHEQVVRRLISLNEGNTTIADSTGSSGLIWASRNGHVDVVELLLKKGSNVNAPGGSFGSALYAASLKGHGNVVRMLLDWGADVNALCTGYSNAKQTASRESYEEFAQILLQGQTYGERLHVSSAAHDNIIQVQLPGRENSHALYAASSKGHGNIVQMLLQQGANVNARGGLCGNALQVACAEGHSEVVPILLKWGSNAYSPDEIFGNPLYVAATKGYVQIVKQLMDWRAHIYLTGGGCRVALLAACAKGYNKIVKILLQHGADVNAQGGHYGNALQAACSGGHAQVVQVLLEHGVDFSTQGDGNALQAACSGGHAQVVQVLLEHGVDVNAQGGYYGNALQAAYSKGHNKIVQVLLELGAVFNTQDGGYGNTLVAACSEGHTVADNNGWTPVDVASSNGYLEVAKSIDPRSGGDEFLLSRNDVYVQRERNEKTEDIFHWSVSVSVANSDAGTDTVSSPRPHPQRVSRKRKL</sequence>
<accession>A0A1F5L8D3</accession>
<dbReference type="EMBL" id="LXJU01000023">
    <property type="protein sequence ID" value="OGE49219.1"/>
    <property type="molecule type" value="Genomic_DNA"/>
</dbReference>
<name>A0A1F5L8D3_PENAI</name>
<dbReference type="InterPro" id="IPR055497">
    <property type="entry name" value="DUF7069"/>
</dbReference>
<dbReference type="Gene3D" id="1.25.40.20">
    <property type="entry name" value="Ankyrin repeat-containing domain"/>
    <property type="match status" value="2"/>
</dbReference>
<dbReference type="PRINTS" id="PR00069">
    <property type="entry name" value="ALDKETRDTASE"/>
</dbReference>
<dbReference type="Proteomes" id="UP000177622">
    <property type="component" value="Unassembled WGS sequence"/>
</dbReference>
<feature type="repeat" description="ANK" evidence="4">
    <location>
        <begin position="646"/>
        <end position="678"/>
    </location>
</feature>
<feature type="compositionally biased region" description="Basic residues" evidence="5">
    <location>
        <begin position="1083"/>
        <end position="1093"/>
    </location>
</feature>
<dbReference type="Pfam" id="PF00248">
    <property type="entry name" value="Aldo_ket_red"/>
    <property type="match status" value="1"/>
</dbReference>
<dbReference type="Gene3D" id="3.20.20.100">
    <property type="entry name" value="NADP-dependent oxidoreductase domain"/>
    <property type="match status" value="1"/>
</dbReference>
<evidence type="ECO:0000259" key="8">
    <source>
        <dbReference type="Pfam" id="PF23239"/>
    </source>
</evidence>
<evidence type="ECO:0000256" key="4">
    <source>
        <dbReference type="PROSITE-ProRule" id="PRU00023"/>
    </source>
</evidence>
<feature type="compositionally biased region" description="Polar residues" evidence="5">
    <location>
        <begin position="1070"/>
        <end position="1079"/>
    </location>
</feature>
<feature type="repeat" description="ANK" evidence="4">
    <location>
        <begin position="893"/>
        <end position="925"/>
    </location>
</feature>
<dbReference type="STRING" id="1835702.A0A1F5L8D3"/>
<gene>
    <name evidence="9" type="ORF">PENARI_c023G04016</name>
</gene>
<protein>
    <submittedName>
        <fullName evidence="9">Uncharacterized protein</fullName>
    </submittedName>
</protein>
<feature type="domain" description="NADP-dependent oxidoreductase" evidence="6">
    <location>
        <begin position="6"/>
        <end position="304"/>
    </location>
</feature>
<organism evidence="9 10">
    <name type="scientific">Penicillium arizonense</name>
    <dbReference type="NCBI Taxonomy" id="1835702"/>
    <lineage>
        <taxon>Eukaryota</taxon>
        <taxon>Fungi</taxon>
        <taxon>Dikarya</taxon>
        <taxon>Ascomycota</taxon>
        <taxon>Pezizomycotina</taxon>
        <taxon>Eurotiomycetes</taxon>
        <taxon>Eurotiomycetidae</taxon>
        <taxon>Eurotiales</taxon>
        <taxon>Aspergillaceae</taxon>
        <taxon>Penicillium</taxon>
    </lineage>
</organism>
<dbReference type="PANTHER" id="PTHR24198">
    <property type="entry name" value="ANKYRIN REPEAT AND PROTEIN KINASE DOMAIN-CONTAINING PROTEIN"/>
    <property type="match status" value="1"/>
</dbReference>
<dbReference type="PRINTS" id="PR01415">
    <property type="entry name" value="ANKYRIN"/>
</dbReference>
<dbReference type="SUPFAM" id="SSF48403">
    <property type="entry name" value="Ankyrin repeat"/>
    <property type="match status" value="1"/>
</dbReference>
<dbReference type="PROSITE" id="PS50297">
    <property type="entry name" value="ANK_REP_REGION"/>
    <property type="match status" value="5"/>
</dbReference>
<dbReference type="CDD" id="cd19075">
    <property type="entry name" value="AKR_AKR7A1-5"/>
    <property type="match status" value="1"/>
</dbReference>
<dbReference type="GO" id="GO:0016491">
    <property type="term" value="F:oxidoreductase activity"/>
    <property type="evidence" value="ECO:0007669"/>
    <property type="project" value="UniProtKB-KW"/>
</dbReference>
<dbReference type="Pfam" id="PF22939">
    <property type="entry name" value="WHD_GPIID"/>
    <property type="match status" value="1"/>
</dbReference>
<dbReference type="InterPro" id="IPR023210">
    <property type="entry name" value="NADP_OxRdtase_dom"/>
</dbReference>
<dbReference type="InterPro" id="IPR036770">
    <property type="entry name" value="Ankyrin_rpt-contain_sf"/>
</dbReference>
<dbReference type="InterPro" id="IPR054471">
    <property type="entry name" value="GPIID_WHD"/>
</dbReference>
<evidence type="ECO:0000256" key="2">
    <source>
        <dbReference type="ARBA" id="ARBA00023002"/>
    </source>
</evidence>
<feature type="region of interest" description="Disordered" evidence="5">
    <location>
        <begin position="1070"/>
        <end position="1093"/>
    </location>
</feature>
<evidence type="ECO:0000313" key="9">
    <source>
        <dbReference type="EMBL" id="OGE49219.1"/>
    </source>
</evidence>
<evidence type="ECO:0000259" key="7">
    <source>
        <dbReference type="Pfam" id="PF22939"/>
    </source>
</evidence>
<reference evidence="9 10" key="1">
    <citation type="journal article" date="2016" name="Sci. Rep.">
        <title>Penicillium arizonense, a new, genome sequenced fungal species, reveals a high chemical diversity in secreted metabolites.</title>
        <authorList>
            <person name="Grijseels S."/>
            <person name="Nielsen J.C."/>
            <person name="Randelovic M."/>
            <person name="Nielsen J."/>
            <person name="Nielsen K.F."/>
            <person name="Workman M."/>
            <person name="Frisvad J.C."/>
        </authorList>
    </citation>
    <scope>NUCLEOTIDE SEQUENCE [LARGE SCALE GENOMIC DNA]</scope>
    <source>
        <strain evidence="9 10">CBS 141311</strain>
    </source>
</reference>
<evidence type="ECO:0000313" key="10">
    <source>
        <dbReference type="Proteomes" id="UP000177622"/>
    </source>
</evidence>
<dbReference type="RefSeq" id="XP_022484671.1">
    <property type="nucleotide sequence ID" value="XM_022635526.1"/>
</dbReference>
<evidence type="ECO:0000259" key="6">
    <source>
        <dbReference type="Pfam" id="PF00248"/>
    </source>
</evidence>